<dbReference type="AlphaFoldDB" id="A0A0A9G9A8"/>
<organism evidence="2">
    <name type="scientific">Arundo donax</name>
    <name type="common">Giant reed</name>
    <name type="synonym">Donax arundinaceus</name>
    <dbReference type="NCBI Taxonomy" id="35708"/>
    <lineage>
        <taxon>Eukaryota</taxon>
        <taxon>Viridiplantae</taxon>
        <taxon>Streptophyta</taxon>
        <taxon>Embryophyta</taxon>
        <taxon>Tracheophyta</taxon>
        <taxon>Spermatophyta</taxon>
        <taxon>Magnoliopsida</taxon>
        <taxon>Liliopsida</taxon>
        <taxon>Poales</taxon>
        <taxon>Poaceae</taxon>
        <taxon>PACMAD clade</taxon>
        <taxon>Arundinoideae</taxon>
        <taxon>Arundineae</taxon>
        <taxon>Arundo</taxon>
    </lineage>
</organism>
<protein>
    <recommendedName>
        <fullName evidence="1">Mon2 C-terminal domain-containing protein</fullName>
    </recommendedName>
</protein>
<dbReference type="InterPro" id="IPR032817">
    <property type="entry name" value="Mon2_C"/>
</dbReference>
<dbReference type="Pfam" id="PF16206">
    <property type="entry name" value="Mon2_C"/>
    <property type="match status" value="1"/>
</dbReference>
<dbReference type="PANTHER" id="PTHR34199:SF4">
    <property type="entry name" value="ARM REPEAT SUPERFAMILY PROTEIN"/>
    <property type="match status" value="1"/>
</dbReference>
<reference evidence="2" key="1">
    <citation type="submission" date="2014-09" db="EMBL/GenBank/DDBJ databases">
        <authorList>
            <person name="Magalhaes I.L.F."/>
            <person name="Oliveira U."/>
            <person name="Santos F.R."/>
            <person name="Vidigal T.H.D.A."/>
            <person name="Brescovit A.D."/>
            <person name="Santos A.J."/>
        </authorList>
    </citation>
    <scope>NUCLEOTIDE SEQUENCE</scope>
    <source>
        <tissue evidence="2">Shoot tissue taken approximately 20 cm above the soil surface</tissue>
    </source>
</reference>
<reference evidence="2" key="2">
    <citation type="journal article" date="2015" name="Data Brief">
        <title>Shoot transcriptome of the giant reed, Arundo donax.</title>
        <authorList>
            <person name="Barrero R.A."/>
            <person name="Guerrero F.D."/>
            <person name="Moolhuijzen P."/>
            <person name="Goolsby J.A."/>
            <person name="Tidwell J."/>
            <person name="Bellgard S.E."/>
            <person name="Bellgard M.I."/>
        </authorList>
    </citation>
    <scope>NUCLEOTIDE SEQUENCE</scope>
    <source>
        <tissue evidence="2">Shoot tissue taken approximately 20 cm above the soil surface</tissue>
    </source>
</reference>
<proteinExistence type="predicted"/>
<evidence type="ECO:0000259" key="1">
    <source>
        <dbReference type="Pfam" id="PF16206"/>
    </source>
</evidence>
<feature type="domain" description="Mon2 C-terminal" evidence="1">
    <location>
        <begin position="47"/>
        <end position="229"/>
    </location>
</feature>
<dbReference type="PANTHER" id="PTHR34199">
    <property type="entry name" value="NUMOD3 MOTIF FAMILY PROTEIN, EXPRESSED"/>
    <property type="match status" value="1"/>
</dbReference>
<evidence type="ECO:0000313" key="2">
    <source>
        <dbReference type="EMBL" id="JAE21062.1"/>
    </source>
</evidence>
<sequence>MNTRRDNPRGTLWRISAECFNRVVTDEVGQDNANCKSDVNLFRLSRARFWKEVTDVYETFLVGSCGRVLSSDVPSADSVTADETLEMSVLTVFGDDVLKMQKDAPVEVLQRLVNCLDRCASRTGSLPLQTVGLLPLHCSRFSLSCLRMMFSLCSCTVKASSRATVLESSKVSISILMKRCEVILSQFLADENDLGERPLPTVRIEETICVLQELARLIIDIDAANALNIPPYLKKALGGNKSHGRAHILSLLPTFSELVVSREARVRELVQVLLRLISTELGL</sequence>
<accession>A0A0A9G9A8</accession>
<dbReference type="EMBL" id="GBRH01176834">
    <property type="protein sequence ID" value="JAE21062.1"/>
    <property type="molecule type" value="Transcribed_RNA"/>
</dbReference>
<name>A0A0A9G9A8_ARUDO</name>